<comment type="caution">
    <text evidence="2">The sequence shown here is derived from an EMBL/GenBank/DDBJ whole genome shotgun (WGS) entry which is preliminary data.</text>
</comment>
<keyword evidence="1" id="KW-0732">Signal</keyword>
<organism evidence="2 3">
    <name type="scientific">Rotaria socialis</name>
    <dbReference type="NCBI Taxonomy" id="392032"/>
    <lineage>
        <taxon>Eukaryota</taxon>
        <taxon>Metazoa</taxon>
        <taxon>Spiralia</taxon>
        <taxon>Gnathifera</taxon>
        <taxon>Rotifera</taxon>
        <taxon>Eurotatoria</taxon>
        <taxon>Bdelloidea</taxon>
        <taxon>Philodinida</taxon>
        <taxon>Philodinidae</taxon>
        <taxon>Rotaria</taxon>
    </lineage>
</organism>
<gene>
    <name evidence="2" type="ORF">TIS948_LOCUS11990</name>
</gene>
<dbReference type="Proteomes" id="UP000663825">
    <property type="component" value="Unassembled WGS sequence"/>
</dbReference>
<evidence type="ECO:0000313" key="2">
    <source>
        <dbReference type="EMBL" id="CAF3191456.1"/>
    </source>
</evidence>
<name>A0A817Q5X9_9BILA</name>
<sequence length="34" mass="3746">MFSLMIVVLALVGCVHSRPIGFKSFEDYDTASLV</sequence>
<feature type="signal peptide" evidence="1">
    <location>
        <begin position="1"/>
        <end position="17"/>
    </location>
</feature>
<proteinExistence type="predicted"/>
<dbReference type="AlphaFoldDB" id="A0A817Q5X9"/>
<evidence type="ECO:0000256" key="1">
    <source>
        <dbReference type="SAM" id="SignalP"/>
    </source>
</evidence>
<feature type="non-terminal residue" evidence="2">
    <location>
        <position position="1"/>
    </location>
</feature>
<dbReference type="EMBL" id="CAJNXB010001747">
    <property type="protein sequence ID" value="CAF3191456.1"/>
    <property type="molecule type" value="Genomic_DNA"/>
</dbReference>
<reference evidence="2" key="1">
    <citation type="submission" date="2021-02" db="EMBL/GenBank/DDBJ databases">
        <authorList>
            <person name="Nowell W R."/>
        </authorList>
    </citation>
    <scope>NUCLEOTIDE SEQUENCE</scope>
</reference>
<protein>
    <submittedName>
        <fullName evidence="2">Uncharacterized protein</fullName>
    </submittedName>
</protein>
<accession>A0A817Q5X9</accession>
<evidence type="ECO:0000313" key="3">
    <source>
        <dbReference type="Proteomes" id="UP000663825"/>
    </source>
</evidence>
<feature type="chain" id="PRO_5032945116" evidence="1">
    <location>
        <begin position="18"/>
        <end position="34"/>
    </location>
</feature>